<feature type="region of interest" description="Disordered" evidence="5">
    <location>
        <begin position="238"/>
        <end position="261"/>
    </location>
</feature>
<evidence type="ECO:0000256" key="3">
    <source>
        <dbReference type="ARBA" id="ARBA00022801"/>
    </source>
</evidence>
<dbReference type="CDD" id="cd07731">
    <property type="entry name" value="ComA-like_MBL-fold"/>
    <property type="match status" value="1"/>
</dbReference>
<gene>
    <name evidence="7" type="ORF">H8693_01380</name>
</gene>
<dbReference type="Pfam" id="PF00753">
    <property type="entry name" value="Lactamase_B"/>
    <property type="match status" value="1"/>
</dbReference>
<keyword evidence="2" id="KW-0479">Metal-binding</keyword>
<name>A0A926DEQ9_9FIRM</name>
<dbReference type="GO" id="GO:0017001">
    <property type="term" value="P:antibiotic catabolic process"/>
    <property type="evidence" value="ECO:0007669"/>
    <property type="project" value="InterPro"/>
</dbReference>
<dbReference type="Gene3D" id="3.40.10.10">
    <property type="entry name" value="DNA Methylphosphotriester Repair Domain"/>
    <property type="match status" value="1"/>
</dbReference>
<keyword evidence="4" id="KW-0862">Zinc</keyword>
<dbReference type="GO" id="GO:0008800">
    <property type="term" value="F:beta-lactamase activity"/>
    <property type="evidence" value="ECO:0007669"/>
    <property type="project" value="InterPro"/>
</dbReference>
<keyword evidence="3" id="KW-0378">Hydrolase</keyword>
<keyword evidence="8" id="KW-1185">Reference proteome</keyword>
<dbReference type="InterPro" id="IPR052159">
    <property type="entry name" value="Competence_DNA_uptake"/>
</dbReference>
<proteinExistence type="predicted"/>
<evidence type="ECO:0000313" key="7">
    <source>
        <dbReference type="EMBL" id="MBC8537580.1"/>
    </source>
</evidence>
<dbReference type="InterPro" id="IPR001018">
    <property type="entry name" value="Beta-lactamase_class-B_CS"/>
</dbReference>
<organism evidence="7 8">
    <name type="scientific">Guopingia tenuis</name>
    <dbReference type="NCBI Taxonomy" id="2763656"/>
    <lineage>
        <taxon>Bacteria</taxon>
        <taxon>Bacillati</taxon>
        <taxon>Bacillota</taxon>
        <taxon>Clostridia</taxon>
        <taxon>Christensenellales</taxon>
        <taxon>Christensenellaceae</taxon>
        <taxon>Guopingia</taxon>
    </lineage>
</organism>
<dbReference type="InterPro" id="IPR035681">
    <property type="entry name" value="ComA-like_MBL"/>
</dbReference>
<evidence type="ECO:0000256" key="1">
    <source>
        <dbReference type="ARBA" id="ARBA00001947"/>
    </source>
</evidence>
<evidence type="ECO:0000256" key="4">
    <source>
        <dbReference type="ARBA" id="ARBA00022833"/>
    </source>
</evidence>
<dbReference type="EMBL" id="JACRSS010000001">
    <property type="protein sequence ID" value="MBC8537580.1"/>
    <property type="molecule type" value="Genomic_DNA"/>
</dbReference>
<dbReference type="GO" id="GO:0008270">
    <property type="term" value="F:zinc ion binding"/>
    <property type="evidence" value="ECO:0007669"/>
    <property type="project" value="InterPro"/>
</dbReference>
<dbReference type="PANTHER" id="PTHR30619:SF1">
    <property type="entry name" value="RECOMBINATION PROTEIN 2"/>
    <property type="match status" value="1"/>
</dbReference>
<dbReference type="SUPFAM" id="SSF57884">
    <property type="entry name" value="Ada DNA repair protein, N-terminal domain (N-Ada 10)"/>
    <property type="match status" value="1"/>
</dbReference>
<dbReference type="Gene3D" id="3.60.15.10">
    <property type="entry name" value="Ribonuclease Z/Hydroxyacylglutathione hydrolase-like"/>
    <property type="match status" value="1"/>
</dbReference>
<reference evidence="7" key="1">
    <citation type="submission" date="2020-08" db="EMBL/GenBank/DDBJ databases">
        <title>Genome public.</title>
        <authorList>
            <person name="Liu C."/>
            <person name="Sun Q."/>
        </authorList>
    </citation>
    <scope>NUCLEOTIDE SEQUENCE</scope>
    <source>
        <strain evidence="7">NSJ-63</strain>
    </source>
</reference>
<evidence type="ECO:0000256" key="2">
    <source>
        <dbReference type="ARBA" id="ARBA00022723"/>
    </source>
</evidence>
<dbReference type="InterPro" id="IPR035451">
    <property type="entry name" value="Ada-like_dom_sf"/>
</dbReference>
<dbReference type="PANTHER" id="PTHR30619">
    <property type="entry name" value="DNA INTERNALIZATION/COMPETENCE PROTEIN COMEC/REC2"/>
    <property type="match status" value="1"/>
</dbReference>
<comment type="caution">
    <text evidence="7">The sequence shown here is derived from an EMBL/GenBank/DDBJ whole genome shotgun (WGS) entry which is preliminary data.</text>
</comment>
<evidence type="ECO:0000256" key="5">
    <source>
        <dbReference type="SAM" id="MobiDB-lite"/>
    </source>
</evidence>
<dbReference type="AlphaFoldDB" id="A0A926DEQ9"/>
<comment type="cofactor">
    <cofactor evidence="1">
        <name>Zn(2+)</name>
        <dbReference type="ChEBI" id="CHEBI:29105"/>
    </cofactor>
</comment>
<dbReference type="PROSITE" id="PS00743">
    <property type="entry name" value="BETA_LACTAMASE_B_1"/>
    <property type="match status" value="1"/>
</dbReference>
<evidence type="ECO:0000259" key="6">
    <source>
        <dbReference type="Pfam" id="PF00753"/>
    </source>
</evidence>
<dbReference type="InterPro" id="IPR036866">
    <property type="entry name" value="RibonucZ/Hydroxyglut_hydro"/>
</dbReference>
<dbReference type="InterPro" id="IPR001279">
    <property type="entry name" value="Metallo-B-lactamas"/>
</dbReference>
<dbReference type="SUPFAM" id="SSF56281">
    <property type="entry name" value="Metallo-hydrolase/oxidoreductase"/>
    <property type="match status" value="1"/>
</dbReference>
<dbReference type="Proteomes" id="UP000617951">
    <property type="component" value="Unassembled WGS sequence"/>
</dbReference>
<accession>A0A926DEQ9</accession>
<sequence>MQLPGGETLLIDAGNPGDGPRIIHYIRSLGVTHINYIIATHPHADHIGGMAEVIDNFSVGEIYMPKVTHTSRTYEMLLQTIRDKQLKIHNGTAGTVIYDQEECHAEILSPADPALSDDLNDASIVCKVQYGATSFLFTGDISAAAESWISDPSCTVLKVAHHGSSGSSSAAFLDKASPKYAVISVGLENSYGHPAEDTLNRLKETGAEIFLTSQQGTIVFESSGDSVWLSVSKRPGPSCTPEFSPAPPSPDGTSGQEISTESTVYITKTGKKYHRSSCSYLKSSKIPMELSAAKEKGYSPCSRCHPDESL</sequence>
<evidence type="ECO:0000313" key="8">
    <source>
        <dbReference type="Proteomes" id="UP000617951"/>
    </source>
</evidence>
<protein>
    <submittedName>
        <fullName evidence="7">MBL fold metallo-hydrolase</fullName>
    </submittedName>
</protein>
<feature type="domain" description="Metallo-beta-lactamase" evidence="6">
    <location>
        <begin position="5"/>
        <end position="186"/>
    </location>
</feature>
<feature type="compositionally biased region" description="Polar residues" evidence="5">
    <location>
        <begin position="251"/>
        <end position="261"/>
    </location>
</feature>